<name>A0A0C3D8V9_9AGAM</name>
<dbReference type="EMBL" id="KN822207">
    <property type="protein sequence ID" value="KIM52551.1"/>
    <property type="molecule type" value="Genomic_DNA"/>
</dbReference>
<dbReference type="Gene3D" id="1.20.1280.50">
    <property type="match status" value="1"/>
</dbReference>
<keyword evidence="3" id="KW-1185">Reference proteome</keyword>
<evidence type="ECO:0000313" key="3">
    <source>
        <dbReference type="Proteomes" id="UP000053989"/>
    </source>
</evidence>
<dbReference type="InterPro" id="IPR001810">
    <property type="entry name" value="F-box_dom"/>
</dbReference>
<dbReference type="InterPro" id="IPR036047">
    <property type="entry name" value="F-box-like_dom_sf"/>
</dbReference>
<sequence length="374" mass="42298">MYEPRCDVGSFFTALALKSFLDEKQHIQVLIDSLPNEVLCQILKTAIETTLPLGVAHRVRKHELATVCRRWRDIILNTPLFWTFIQISPEWLRTSLLKAHVARSRECPLVIICLGSNWISAKASYYAALLDIVIATSHRWRSLTITDNYGGFKFVIARLGRTVFPLLTHCVSIAYAPFHITQLAASSRIPVSRMCPRAQTSGSLRYGLYPPPFPSALEELAIGSPDYPLTRTPCFLQLPSVQGLRALSFRGHTGEWRIQHNSIYLPLTRLSFDVSHAEQLLRVLSVPRLTHVDYQQRNDETLFAAFNGISSKWTNVHELRLKLPLRTKDSTPEDYHAGLEVLCLAAPEVRGMEVVAEDLDELLECGEGLYPIDH</sequence>
<dbReference type="SUPFAM" id="SSF81383">
    <property type="entry name" value="F-box domain"/>
    <property type="match status" value="1"/>
</dbReference>
<evidence type="ECO:0000313" key="2">
    <source>
        <dbReference type="EMBL" id="KIM52551.1"/>
    </source>
</evidence>
<dbReference type="Pfam" id="PF12937">
    <property type="entry name" value="F-box-like"/>
    <property type="match status" value="1"/>
</dbReference>
<dbReference type="InParanoid" id="A0A0C3D8V9"/>
<dbReference type="PROSITE" id="PS50181">
    <property type="entry name" value="FBOX"/>
    <property type="match status" value="1"/>
</dbReference>
<feature type="domain" description="F-box" evidence="1">
    <location>
        <begin position="28"/>
        <end position="85"/>
    </location>
</feature>
<dbReference type="AlphaFoldDB" id="A0A0C3D8V9"/>
<dbReference type="STRING" id="1036808.A0A0C3D8V9"/>
<evidence type="ECO:0000259" key="1">
    <source>
        <dbReference type="PROSITE" id="PS50181"/>
    </source>
</evidence>
<dbReference type="OrthoDB" id="2866718at2759"/>
<organism evidence="2 3">
    <name type="scientific">Scleroderma citrinum Foug A</name>
    <dbReference type="NCBI Taxonomy" id="1036808"/>
    <lineage>
        <taxon>Eukaryota</taxon>
        <taxon>Fungi</taxon>
        <taxon>Dikarya</taxon>
        <taxon>Basidiomycota</taxon>
        <taxon>Agaricomycotina</taxon>
        <taxon>Agaricomycetes</taxon>
        <taxon>Agaricomycetidae</taxon>
        <taxon>Boletales</taxon>
        <taxon>Sclerodermatineae</taxon>
        <taxon>Sclerodermataceae</taxon>
        <taxon>Scleroderma</taxon>
    </lineage>
</organism>
<accession>A0A0C3D8V9</accession>
<gene>
    <name evidence="2" type="ORF">SCLCIDRAFT_32560</name>
</gene>
<reference evidence="2 3" key="1">
    <citation type="submission" date="2014-04" db="EMBL/GenBank/DDBJ databases">
        <authorList>
            <consortium name="DOE Joint Genome Institute"/>
            <person name="Kuo A."/>
            <person name="Kohler A."/>
            <person name="Nagy L.G."/>
            <person name="Floudas D."/>
            <person name="Copeland A."/>
            <person name="Barry K.W."/>
            <person name="Cichocki N."/>
            <person name="Veneault-Fourrey C."/>
            <person name="LaButti K."/>
            <person name="Lindquist E.A."/>
            <person name="Lipzen A."/>
            <person name="Lundell T."/>
            <person name="Morin E."/>
            <person name="Murat C."/>
            <person name="Sun H."/>
            <person name="Tunlid A."/>
            <person name="Henrissat B."/>
            <person name="Grigoriev I.V."/>
            <person name="Hibbett D.S."/>
            <person name="Martin F."/>
            <person name="Nordberg H.P."/>
            <person name="Cantor M.N."/>
            <person name="Hua S.X."/>
        </authorList>
    </citation>
    <scope>NUCLEOTIDE SEQUENCE [LARGE SCALE GENOMIC DNA]</scope>
    <source>
        <strain evidence="2 3">Foug A</strain>
    </source>
</reference>
<dbReference type="HOGENOM" id="CLU_023752_0_0_1"/>
<dbReference type="Proteomes" id="UP000053989">
    <property type="component" value="Unassembled WGS sequence"/>
</dbReference>
<proteinExistence type="predicted"/>
<reference evidence="3" key="2">
    <citation type="submission" date="2015-01" db="EMBL/GenBank/DDBJ databases">
        <title>Evolutionary Origins and Diversification of the Mycorrhizal Mutualists.</title>
        <authorList>
            <consortium name="DOE Joint Genome Institute"/>
            <consortium name="Mycorrhizal Genomics Consortium"/>
            <person name="Kohler A."/>
            <person name="Kuo A."/>
            <person name="Nagy L.G."/>
            <person name="Floudas D."/>
            <person name="Copeland A."/>
            <person name="Barry K.W."/>
            <person name="Cichocki N."/>
            <person name="Veneault-Fourrey C."/>
            <person name="LaButti K."/>
            <person name="Lindquist E.A."/>
            <person name="Lipzen A."/>
            <person name="Lundell T."/>
            <person name="Morin E."/>
            <person name="Murat C."/>
            <person name="Riley R."/>
            <person name="Ohm R."/>
            <person name="Sun H."/>
            <person name="Tunlid A."/>
            <person name="Henrissat B."/>
            <person name="Grigoriev I.V."/>
            <person name="Hibbett D.S."/>
            <person name="Martin F."/>
        </authorList>
    </citation>
    <scope>NUCLEOTIDE SEQUENCE [LARGE SCALE GENOMIC DNA]</scope>
    <source>
        <strain evidence="3">Foug A</strain>
    </source>
</reference>
<protein>
    <recommendedName>
        <fullName evidence="1">F-box domain-containing protein</fullName>
    </recommendedName>
</protein>